<dbReference type="SMART" id="SM00462">
    <property type="entry name" value="PTB"/>
    <property type="match status" value="1"/>
</dbReference>
<feature type="domain" description="PID" evidence="2">
    <location>
        <begin position="152"/>
        <end position="274"/>
    </location>
</feature>
<dbReference type="CDD" id="cd01211">
    <property type="entry name" value="PTB_Rab6GAP"/>
    <property type="match status" value="1"/>
</dbReference>
<evidence type="ECO:0000256" key="1">
    <source>
        <dbReference type="SAM" id="MobiDB-lite"/>
    </source>
</evidence>
<dbReference type="RefSeq" id="XP_022257406.1">
    <property type="nucleotide sequence ID" value="XM_022401698.1"/>
</dbReference>
<dbReference type="PROSITE" id="PS01179">
    <property type="entry name" value="PID"/>
    <property type="match status" value="1"/>
</dbReference>
<dbReference type="Gene3D" id="2.30.29.30">
    <property type="entry name" value="Pleckstrin-homology domain (PH domain)/Phosphotyrosine-binding domain (PTB)"/>
    <property type="match status" value="1"/>
</dbReference>
<feature type="compositionally biased region" description="Polar residues" evidence="1">
    <location>
        <begin position="1"/>
        <end position="14"/>
    </location>
</feature>
<reference evidence="4" key="1">
    <citation type="submission" date="2025-08" db="UniProtKB">
        <authorList>
            <consortium name="RefSeq"/>
        </authorList>
    </citation>
    <scope>IDENTIFICATION</scope>
    <source>
        <tissue evidence="4">Muscle</tissue>
    </source>
</reference>
<gene>
    <name evidence="4" type="primary">LOC106473220</name>
</gene>
<dbReference type="Pfam" id="PF12473">
    <property type="entry name" value="DUF3694"/>
    <property type="match status" value="1"/>
</dbReference>
<dbReference type="Pfam" id="PF00640">
    <property type="entry name" value="PID"/>
    <property type="match status" value="1"/>
</dbReference>
<feature type="region of interest" description="Disordered" evidence="1">
    <location>
        <begin position="1"/>
        <end position="59"/>
    </location>
</feature>
<proteinExistence type="predicted"/>
<evidence type="ECO:0000313" key="3">
    <source>
        <dbReference type="Proteomes" id="UP000694941"/>
    </source>
</evidence>
<feature type="compositionally biased region" description="Polar residues" evidence="1">
    <location>
        <begin position="41"/>
        <end position="59"/>
    </location>
</feature>
<dbReference type="Proteomes" id="UP000694941">
    <property type="component" value="Unplaced"/>
</dbReference>
<organism evidence="3 4">
    <name type="scientific">Limulus polyphemus</name>
    <name type="common">Atlantic horseshoe crab</name>
    <dbReference type="NCBI Taxonomy" id="6850"/>
    <lineage>
        <taxon>Eukaryota</taxon>
        <taxon>Metazoa</taxon>
        <taxon>Ecdysozoa</taxon>
        <taxon>Arthropoda</taxon>
        <taxon>Chelicerata</taxon>
        <taxon>Merostomata</taxon>
        <taxon>Xiphosura</taxon>
        <taxon>Limulidae</taxon>
        <taxon>Limulus</taxon>
    </lineage>
</organism>
<name>A0ABM1TNF0_LIMPO</name>
<feature type="compositionally biased region" description="Polar residues" evidence="1">
    <location>
        <begin position="96"/>
        <end position="109"/>
    </location>
</feature>
<evidence type="ECO:0000259" key="2">
    <source>
        <dbReference type="PROSITE" id="PS01179"/>
    </source>
</evidence>
<protein>
    <submittedName>
        <fullName evidence="4">Rab GTPase-activating protein 1-like</fullName>
    </submittedName>
</protein>
<evidence type="ECO:0000313" key="4">
    <source>
        <dbReference type="RefSeq" id="XP_022257406.1"/>
    </source>
</evidence>
<dbReference type="SUPFAM" id="SSF50729">
    <property type="entry name" value="PH domain-like"/>
    <property type="match status" value="1"/>
</dbReference>
<dbReference type="InterPro" id="IPR006020">
    <property type="entry name" value="PTB/PI_dom"/>
</dbReference>
<sequence length="481" mass="54247">MEDNFSQSSESIATSEEYEILSPSDPELWITSSGRVDPLKSSPQKYSCNTKSSPVKKNFSSCRTTESYKQWNDPLQSSAVENYDRQLTKPLVSGMGQKNGTTSSKSQISDEIDKLPMELEITTVKDTSISTVHTGDHLSRSASDKGQNLFKKVAYLGCATIDAPRSEVEIQRNIAILNEQSSNQAVEINLSVPVHSEGTVILFEPDTNGEISNFGIHQILFCAQGYKDTTESNCFAFTCHHGDESKTAVFQCHIFKCDSSETIEKILQCFATVFCQAPKNLSGHGHSNCSENILAVETSVKSNEQIYIFEAFLDVKEDDSKGSFTVCPKDKDYFKLRCNVLKMINMSIQQVSNNKELNIEKCFGLLISPGRNVNHSDMQLIEMASMTKNLNGEKIMYHFSGKWNPNYPLFEVLNTETPRDTTVYLTVAVDVVIMGIQEPVRFLMETKAKIFAQNERFWYFSKKPFHEQLYLKLRQVSEQKP</sequence>
<dbReference type="GeneID" id="106473220"/>
<dbReference type="InterPro" id="IPR022164">
    <property type="entry name" value="Kinesin-like"/>
</dbReference>
<keyword evidence="3" id="KW-1185">Reference proteome</keyword>
<dbReference type="InterPro" id="IPR011993">
    <property type="entry name" value="PH-like_dom_sf"/>
</dbReference>
<accession>A0ABM1TNF0</accession>
<feature type="region of interest" description="Disordered" evidence="1">
    <location>
        <begin position="91"/>
        <end position="110"/>
    </location>
</feature>